<comment type="pathway">
    <text evidence="2 7">Secondary metabolite metabolism; methylglyoxal degradation; (R)-lactate from methylglyoxal: step 2/2.</text>
</comment>
<comment type="cofactor">
    <cofactor evidence="7">
        <name>Zn(2+)</name>
        <dbReference type="ChEBI" id="CHEBI:29105"/>
    </cofactor>
    <text evidence="7">Binds 2 Zn(2+) ions per subunit.</text>
</comment>
<feature type="binding site" evidence="7">
    <location>
        <position position="52"/>
    </location>
    <ligand>
        <name>Zn(2+)</name>
        <dbReference type="ChEBI" id="CHEBI:29105"/>
        <label>1</label>
    </ligand>
</feature>
<dbReference type="InterPro" id="IPR017782">
    <property type="entry name" value="Hydroxyacylglutathione_Hdrlase"/>
</dbReference>
<feature type="binding site" evidence="7">
    <location>
        <position position="108"/>
    </location>
    <ligand>
        <name>Zn(2+)</name>
        <dbReference type="ChEBI" id="CHEBI:29105"/>
        <label>1</label>
    </ligand>
</feature>
<feature type="binding site" evidence="7">
    <location>
        <position position="56"/>
    </location>
    <ligand>
        <name>Zn(2+)</name>
        <dbReference type="ChEBI" id="CHEBI:29105"/>
        <label>2</label>
    </ligand>
</feature>
<dbReference type="HAMAP" id="MF_01374">
    <property type="entry name" value="Glyoxalase_2"/>
    <property type="match status" value="1"/>
</dbReference>
<dbReference type="AlphaFoldDB" id="A0A3L9DNF1"/>
<dbReference type="Pfam" id="PF00753">
    <property type="entry name" value="Lactamase_B"/>
    <property type="match status" value="1"/>
</dbReference>
<feature type="binding site" evidence="7">
    <location>
        <position position="126"/>
    </location>
    <ligand>
        <name>Zn(2+)</name>
        <dbReference type="ChEBI" id="CHEBI:29105"/>
        <label>1</label>
    </ligand>
</feature>
<protein>
    <recommendedName>
        <fullName evidence="7">Hydroxyacylglutathione hydrolase</fullName>
        <ecNumber evidence="7">3.1.2.6</ecNumber>
    </recommendedName>
    <alternativeName>
        <fullName evidence="7">Glyoxalase II</fullName>
        <shortName evidence="7">Glx II</shortName>
    </alternativeName>
</protein>
<feature type="binding site" evidence="7">
    <location>
        <position position="57"/>
    </location>
    <ligand>
        <name>Zn(2+)</name>
        <dbReference type="ChEBI" id="CHEBI:29105"/>
        <label>2</label>
    </ligand>
</feature>
<sequence>MNITAIPALADNYIWVWSQGDEAIIVDPGEAQPVLDYLEENQLTAGAILITHVHSDHVDGIGEIVAKYPDVKTYGPKEVSHLVDTVLKDGDGIALYGSQIDVFLTAGHSEEHISYLVDKEHLLCGDALFSAGCGRVFTGDYNAQYQSMTFFRNLADEVKVYAGHEYTLTNLRFSLSQNSDEFTEDYYEQMKLKVGKGIPSLPSTIGVEKQVNRLLMAADVAEFTRLRHLRDNF</sequence>
<gene>
    <name evidence="7 9" type="primary">gloB</name>
    <name evidence="9" type="ORF">EAF07_07285</name>
</gene>
<evidence type="ECO:0000256" key="7">
    <source>
        <dbReference type="HAMAP-Rule" id="MF_01374"/>
    </source>
</evidence>
<comment type="similarity">
    <text evidence="3 7">Belongs to the metallo-beta-lactamase superfamily. Glyoxalase II family.</text>
</comment>
<keyword evidence="4 7" id="KW-0479">Metal-binding</keyword>
<reference evidence="9 10" key="1">
    <citation type="submission" date="2018-10" db="EMBL/GenBank/DDBJ databases">
        <title>Streptococcus hillyeri sp. nov., isolated from equine tracheal sample.</title>
        <authorList>
            <person name="Macfadyen A.C."/>
            <person name="Waller A."/>
            <person name="Paterson G.K."/>
        </authorList>
    </citation>
    <scope>NUCLEOTIDE SEQUENCE [LARGE SCALE GENOMIC DNA]</scope>
    <source>
        <strain evidence="9 10">28462</strain>
    </source>
</reference>
<dbReference type="InterPro" id="IPR001279">
    <property type="entry name" value="Metallo-B-lactamas"/>
</dbReference>
<comment type="function">
    <text evidence="7">Thiolesterase that catalyzes the hydrolysis of S-D-lactoyl-glutathione to form glutathione and D-lactic acid.</text>
</comment>
<feature type="binding site" evidence="7">
    <location>
        <position position="126"/>
    </location>
    <ligand>
        <name>Zn(2+)</name>
        <dbReference type="ChEBI" id="CHEBI:29105"/>
        <label>2</label>
    </ligand>
</feature>
<dbReference type="UniPathway" id="UPA00619">
    <property type="reaction ID" value="UER00676"/>
</dbReference>
<dbReference type="InterPro" id="IPR032282">
    <property type="entry name" value="HAGH_C"/>
</dbReference>
<dbReference type="Pfam" id="PF16123">
    <property type="entry name" value="HAGH_C"/>
    <property type="match status" value="1"/>
</dbReference>
<feature type="binding site" evidence="7">
    <location>
        <position position="164"/>
    </location>
    <ligand>
        <name>Zn(2+)</name>
        <dbReference type="ChEBI" id="CHEBI:29105"/>
        <label>2</label>
    </ligand>
</feature>
<proteinExistence type="inferred from homology"/>
<dbReference type="PANTHER" id="PTHR43705:SF1">
    <property type="entry name" value="HYDROXYACYLGLUTATHIONE HYDROLASE GLOB"/>
    <property type="match status" value="1"/>
</dbReference>
<evidence type="ECO:0000256" key="4">
    <source>
        <dbReference type="ARBA" id="ARBA00022723"/>
    </source>
</evidence>
<feature type="binding site" evidence="7">
    <location>
        <position position="54"/>
    </location>
    <ligand>
        <name>Zn(2+)</name>
        <dbReference type="ChEBI" id="CHEBI:29105"/>
        <label>1</label>
    </ligand>
</feature>
<evidence type="ECO:0000259" key="8">
    <source>
        <dbReference type="SMART" id="SM00849"/>
    </source>
</evidence>
<dbReference type="EMBL" id="RCVM01000014">
    <property type="protein sequence ID" value="RLY02515.1"/>
    <property type="molecule type" value="Genomic_DNA"/>
</dbReference>
<keyword evidence="10" id="KW-1185">Reference proteome</keyword>
<dbReference type="Proteomes" id="UP000279194">
    <property type="component" value="Unassembled WGS sequence"/>
</dbReference>
<comment type="subunit">
    <text evidence="7">Monomer.</text>
</comment>
<dbReference type="Gene3D" id="3.60.15.10">
    <property type="entry name" value="Ribonuclease Z/Hydroxyacylglutathione hydrolase-like"/>
    <property type="match status" value="1"/>
</dbReference>
<dbReference type="InterPro" id="IPR036866">
    <property type="entry name" value="RibonucZ/Hydroxyglut_hydro"/>
</dbReference>
<accession>A0A3L9DNF1</accession>
<feature type="domain" description="Metallo-beta-lactamase" evidence="8">
    <location>
        <begin position="10"/>
        <end position="164"/>
    </location>
</feature>
<dbReference type="InterPro" id="IPR035680">
    <property type="entry name" value="Clx_II_MBL"/>
</dbReference>
<dbReference type="NCBIfam" id="TIGR03413">
    <property type="entry name" value="GSH_gloB"/>
    <property type="match status" value="1"/>
</dbReference>
<keyword evidence="5 7" id="KW-0378">Hydrolase</keyword>
<dbReference type="SMART" id="SM00849">
    <property type="entry name" value="Lactamase_B"/>
    <property type="match status" value="1"/>
</dbReference>
<dbReference type="GO" id="GO:0046872">
    <property type="term" value="F:metal ion binding"/>
    <property type="evidence" value="ECO:0007669"/>
    <property type="project" value="UniProtKB-KW"/>
</dbReference>
<evidence type="ECO:0000256" key="3">
    <source>
        <dbReference type="ARBA" id="ARBA00006759"/>
    </source>
</evidence>
<evidence type="ECO:0000256" key="1">
    <source>
        <dbReference type="ARBA" id="ARBA00001623"/>
    </source>
</evidence>
<organism evidence="9 10">
    <name type="scientific">Streptococcus hillyeri</name>
    <dbReference type="NCBI Taxonomy" id="2282420"/>
    <lineage>
        <taxon>Bacteria</taxon>
        <taxon>Bacillati</taxon>
        <taxon>Bacillota</taxon>
        <taxon>Bacilli</taxon>
        <taxon>Lactobacillales</taxon>
        <taxon>Streptococcaceae</taxon>
        <taxon>Streptococcus</taxon>
    </lineage>
</organism>
<evidence type="ECO:0000313" key="9">
    <source>
        <dbReference type="EMBL" id="RLY02515.1"/>
    </source>
</evidence>
<dbReference type="CDD" id="cd07723">
    <property type="entry name" value="hydroxyacylglutathione_hydrolase_MBL-fold"/>
    <property type="match status" value="1"/>
</dbReference>
<dbReference type="PANTHER" id="PTHR43705">
    <property type="entry name" value="HYDROXYACYLGLUTATHIONE HYDROLASE"/>
    <property type="match status" value="1"/>
</dbReference>
<evidence type="ECO:0000256" key="5">
    <source>
        <dbReference type="ARBA" id="ARBA00022801"/>
    </source>
</evidence>
<dbReference type="GO" id="GO:0019243">
    <property type="term" value="P:methylglyoxal catabolic process to D-lactate via S-lactoyl-glutathione"/>
    <property type="evidence" value="ECO:0007669"/>
    <property type="project" value="UniProtKB-UniRule"/>
</dbReference>
<dbReference type="OrthoDB" id="9802897at2"/>
<comment type="caution">
    <text evidence="9">The sequence shown here is derived from an EMBL/GenBank/DDBJ whole genome shotgun (WGS) entry which is preliminary data.</text>
</comment>
<dbReference type="SUPFAM" id="SSF56281">
    <property type="entry name" value="Metallo-hydrolase/oxidoreductase"/>
    <property type="match status" value="1"/>
</dbReference>
<dbReference type="InterPro" id="IPR050110">
    <property type="entry name" value="Glyoxalase_II_hydrolase"/>
</dbReference>
<comment type="catalytic activity">
    <reaction evidence="1 7">
        <text>an S-(2-hydroxyacyl)glutathione + H2O = a 2-hydroxy carboxylate + glutathione + H(+)</text>
        <dbReference type="Rhea" id="RHEA:21864"/>
        <dbReference type="ChEBI" id="CHEBI:15377"/>
        <dbReference type="ChEBI" id="CHEBI:15378"/>
        <dbReference type="ChEBI" id="CHEBI:57925"/>
        <dbReference type="ChEBI" id="CHEBI:58896"/>
        <dbReference type="ChEBI" id="CHEBI:71261"/>
        <dbReference type="EC" id="3.1.2.6"/>
    </reaction>
</comment>
<dbReference type="GO" id="GO:0004416">
    <property type="term" value="F:hydroxyacylglutathione hydrolase activity"/>
    <property type="evidence" value="ECO:0007669"/>
    <property type="project" value="UniProtKB-UniRule"/>
</dbReference>
<evidence type="ECO:0000256" key="6">
    <source>
        <dbReference type="ARBA" id="ARBA00022833"/>
    </source>
</evidence>
<name>A0A3L9DNF1_9STRE</name>
<evidence type="ECO:0000256" key="2">
    <source>
        <dbReference type="ARBA" id="ARBA00004963"/>
    </source>
</evidence>
<dbReference type="RefSeq" id="WP_121835921.1">
    <property type="nucleotide sequence ID" value="NZ_CP163513.1"/>
</dbReference>
<evidence type="ECO:0000313" key="10">
    <source>
        <dbReference type="Proteomes" id="UP000279194"/>
    </source>
</evidence>
<dbReference type="EC" id="3.1.2.6" evidence="7"/>
<keyword evidence="6 7" id="KW-0862">Zinc</keyword>